<evidence type="ECO:0000256" key="1">
    <source>
        <dbReference type="ARBA" id="ARBA00004872"/>
    </source>
</evidence>
<dbReference type="InterPro" id="IPR020610">
    <property type="entry name" value="Thiolase_AS"/>
</dbReference>
<feature type="active site" description="Proton acceptor" evidence="7">
    <location>
        <position position="415"/>
    </location>
</feature>
<dbReference type="InterPro" id="IPR020617">
    <property type="entry name" value="Thiolase_C"/>
</dbReference>
<reference evidence="11" key="2">
    <citation type="journal article" date="2022" name="Microbiol. Resour. Announc.">
        <title>Whole-Genome Sequence of Entomortierella parvispora E1425, a Mucoromycotan Fungus Associated with Burkholderiaceae-Related Endosymbiotic Bacteria.</title>
        <authorList>
            <person name="Herlambang A."/>
            <person name="Guo Y."/>
            <person name="Takashima Y."/>
            <person name="Narisawa K."/>
            <person name="Ohta H."/>
            <person name="Nishizawa T."/>
        </authorList>
    </citation>
    <scope>NUCLEOTIDE SEQUENCE</scope>
    <source>
        <strain evidence="11">E1425</strain>
    </source>
</reference>
<comment type="similarity">
    <text evidence="2 8">Belongs to the thiolase-like superfamily. Thiolase family.</text>
</comment>
<dbReference type="GO" id="GO:0010124">
    <property type="term" value="P:phenylacetate catabolic process"/>
    <property type="evidence" value="ECO:0007669"/>
    <property type="project" value="TreeGrafter"/>
</dbReference>
<gene>
    <name evidence="11" type="ORF">EMPS_08961</name>
</gene>
<dbReference type="NCBIfam" id="TIGR01930">
    <property type="entry name" value="AcCoA-C-Actrans"/>
    <property type="match status" value="1"/>
</dbReference>
<reference evidence="11" key="1">
    <citation type="submission" date="2021-11" db="EMBL/GenBank/DDBJ databases">
        <authorList>
            <person name="Herlambang A."/>
            <person name="Guo Y."/>
            <person name="Takashima Y."/>
            <person name="Nishizawa T."/>
        </authorList>
    </citation>
    <scope>NUCLEOTIDE SEQUENCE</scope>
    <source>
        <strain evidence="11">E1425</strain>
    </source>
</reference>
<name>A0A9P3HHB4_9FUNG</name>
<feature type="domain" description="Thiolase N-terminal" evidence="9">
    <location>
        <begin position="36"/>
        <end position="299"/>
    </location>
</feature>
<dbReference type="EMBL" id="BQFW01000012">
    <property type="protein sequence ID" value="GJJ76602.1"/>
    <property type="molecule type" value="Genomic_DNA"/>
</dbReference>
<evidence type="ECO:0000313" key="12">
    <source>
        <dbReference type="Proteomes" id="UP000827284"/>
    </source>
</evidence>
<evidence type="ECO:0000256" key="5">
    <source>
        <dbReference type="ARBA" id="ARBA00024073"/>
    </source>
</evidence>
<keyword evidence="4 8" id="KW-0012">Acyltransferase</keyword>
<accession>A0A9P3HHB4</accession>
<dbReference type="Gene3D" id="3.40.47.10">
    <property type="match status" value="2"/>
</dbReference>
<dbReference type="PROSITE" id="PS00099">
    <property type="entry name" value="THIOLASE_3"/>
    <property type="match status" value="1"/>
</dbReference>
<comment type="catalytic activity">
    <reaction evidence="6">
        <text>an acyl-CoA + acetyl-CoA = a 3-oxoacyl-CoA + CoA</text>
        <dbReference type="Rhea" id="RHEA:21564"/>
        <dbReference type="ChEBI" id="CHEBI:57287"/>
        <dbReference type="ChEBI" id="CHEBI:57288"/>
        <dbReference type="ChEBI" id="CHEBI:58342"/>
        <dbReference type="ChEBI" id="CHEBI:90726"/>
        <dbReference type="EC" id="2.3.1.16"/>
    </reaction>
</comment>
<comment type="caution">
    <text evidence="11">The sequence shown here is derived from an EMBL/GenBank/DDBJ whole genome shotgun (WGS) entry which is preliminary data.</text>
</comment>
<feature type="active site" description="Acyl-thioester intermediate" evidence="7">
    <location>
        <position position="121"/>
    </location>
</feature>
<dbReference type="GO" id="GO:0005777">
    <property type="term" value="C:peroxisome"/>
    <property type="evidence" value="ECO:0007669"/>
    <property type="project" value="TreeGrafter"/>
</dbReference>
<proteinExistence type="inferred from homology"/>
<dbReference type="Proteomes" id="UP000827284">
    <property type="component" value="Unassembled WGS sequence"/>
</dbReference>
<dbReference type="EC" id="2.3.1.16" evidence="5"/>
<dbReference type="CDD" id="cd00751">
    <property type="entry name" value="thiolase"/>
    <property type="match status" value="1"/>
</dbReference>
<dbReference type="AlphaFoldDB" id="A0A9P3HHB4"/>
<feature type="domain" description="Thiolase C-terminal" evidence="10">
    <location>
        <begin position="307"/>
        <end position="427"/>
    </location>
</feature>
<keyword evidence="12" id="KW-1185">Reference proteome</keyword>
<dbReference type="Pfam" id="PF02803">
    <property type="entry name" value="Thiolase_C"/>
    <property type="match status" value="1"/>
</dbReference>
<dbReference type="InterPro" id="IPR020613">
    <property type="entry name" value="Thiolase_CS"/>
</dbReference>
<sequence length="431" mass="45949">MTSLSTNKRLEQIKDHIAGRHSLRERLIHHRHPDDVVIVSAVRTAICRAGKGGFKDMYPEDLLAVILRAAAEKAKLDPALVNDIQTGNVLQELGGIKVGRAAMFSAGFPYTTTYAVLNRQCSSGLQACSYVANAIRAGEIDIGIGAGVESMTHDYGSKSMPKRISPAIKAGPGAADCFVPMGITSENVASDFGISREDQDKFSVESHEKALKAQAQGLFDAEIVPVKVQQKIVIKKEGEPDREEIREVIISKDEGPRAGSTVEKLSKLKPVFKKDGSTTAGNASQVSDGAAAVVLMRRSKAEELGCKILARWCGARVVGCPPRIMGIGPAVAIPAVLKDVGLHVDDVDIYEINEAFASQALFSVRHLDIKAEKVNPKGGAIALGHPLGMTGARQMATLISQLHHTKEKIGVISMCYGIGGGMAAVIVSEQE</sequence>
<dbReference type="PANTHER" id="PTHR43853">
    <property type="entry name" value="3-KETOACYL-COA THIOLASE, PEROXISOMAL"/>
    <property type="match status" value="1"/>
</dbReference>
<keyword evidence="3 8" id="KW-0808">Transferase</keyword>
<dbReference type="Pfam" id="PF00108">
    <property type="entry name" value="Thiolase_N"/>
    <property type="match status" value="1"/>
</dbReference>
<dbReference type="SUPFAM" id="SSF53901">
    <property type="entry name" value="Thiolase-like"/>
    <property type="match status" value="2"/>
</dbReference>
<evidence type="ECO:0000256" key="4">
    <source>
        <dbReference type="ARBA" id="ARBA00023315"/>
    </source>
</evidence>
<evidence type="ECO:0000256" key="3">
    <source>
        <dbReference type="ARBA" id="ARBA00022679"/>
    </source>
</evidence>
<evidence type="ECO:0000256" key="8">
    <source>
        <dbReference type="RuleBase" id="RU003557"/>
    </source>
</evidence>
<dbReference type="InterPro" id="IPR020616">
    <property type="entry name" value="Thiolase_N"/>
</dbReference>
<protein>
    <recommendedName>
        <fullName evidence="5">acetyl-CoA C-acyltransferase</fullName>
        <ecNumber evidence="5">2.3.1.16</ecNumber>
    </recommendedName>
</protein>
<dbReference type="PIRSF" id="PIRSF000429">
    <property type="entry name" value="Ac-CoA_Ac_transf"/>
    <property type="match status" value="1"/>
</dbReference>
<dbReference type="FunFam" id="3.40.47.10:FF:000010">
    <property type="entry name" value="Acetyl-CoA acetyltransferase (Thiolase)"/>
    <property type="match status" value="1"/>
</dbReference>
<dbReference type="PANTHER" id="PTHR43853:SF5">
    <property type="entry name" value="ACETYL-COA C-ACETYLTRANSFERASE"/>
    <property type="match status" value="1"/>
</dbReference>
<evidence type="ECO:0000259" key="9">
    <source>
        <dbReference type="Pfam" id="PF00108"/>
    </source>
</evidence>
<evidence type="ECO:0000256" key="7">
    <source>
        <dbReference type="PIRSR" id="PIRSR000429-1"/>
    </source>
</evidence>
<dbReference type="InterPro" id="IPR016039">
    <property type="entry name" value="Thiolase-like"/>
</dbReference>
<feature type="active site" description="Proton acceptor" evidence="7">
    <location>
        <position position="385"/>
    </location>
</feature>
<dbReference type="InterPro" id="IPR002155">
    <property type="entry name" value="Thiolase"/>
</dbReference>
<organism evidence="11 12">
    <name type="scientific">Entomortierella parvispora</name>
    <dbReference type="NCBI Taxonomy" id="205924"/>
    <lineage>
        <taxon>Eukaryota</taxon>
        <taxon>Fungi</taxon>
        <taxon>Fungi incertae sedis</taxon>
        <taxon>Mucoromycota</taxon>
        <taxon>Mortierellomycotina</taxon>
        <taxon>Mortierellomycetes</taxon>
        <taxon>Mortierellales</taxon>
        <taxon>Mortierellaceae</taxon>
        <taxon>Entomortierella</taxon>
    </lineage>
</organism>
<dbReference type="GO" id="GO:0003988">
    <property type="term" value="F:acetyl-CoA C-acyltransferase activity"/>
    <property type="evidence" value="ECO:0007669"/>
    <property type="project" value="UniProtKB-EC"/>
</dbReference>
<evidence type="ECO:0000256" key="6">
    <source>
        <dbReference type="ARBA" id="ARBA00047605"/>
    </source>
</evidence>
<comment type="pathway">
    <text evidence="1">Lipid metabolism; fatty acid metabolism.</text>
</comment>
<evidence type="ECO:0000313" key="11">
    <source>
        <dbReference type="EMBL" id="GJJ76602.1"/>
    </source>
</evidence>
<dbReference type="OrthoDB" id="5404651at2759"/>
<dbReference type="InterPro" id="IPR050215">
    <property type="entry name" value="Thiolase-like_sf_Thiolase"/>
</dbReference>
<dbReference type="PROSITE" id="PS00737">
    <property type="entry name" value="THIOLASE_2"/>
    <property type="match status" value="1"/>
</dbReference>
<dbReference type="GO" id="GO:0006635">
    <property type="term" value="P:fatty acid beta-oxidation"/>
    <property type="evidence" value="ECO:0007669"/>
    <property type="project" value="TreeGrafter"/>
</dbReference>
<evidence type="ECO:0000259" key="10">
    <source>
        <dbReference type="Pfam" id="PF02803"/>
    </source>
</evidence>
<evidence type="ECO:0000256" key="2">
    <source>
        <dbReference type="ARBA" id="ARBA00010982"/>
    </source>
</evidence>